<gene>
    <name evidence="1" type="ORF">SAMN05421812_1253</name>
</gene>
<reference evidence="1 2" key="1">
    <citation type="submission" date="2017-06" db="EMBL/GenBank/DDBJ databases">
        <authorList>
            <person name="Kim H.J."/>
            <person name="Triplett B.A."/>
        </authorList>
    </citation>
    <scope>NUCLEOTIDE SEQUENCE [LARGE SCALE GENOMIC DNA]</scope>
    <source>
        <strain evidence="1 2">CGMCC 4.5593</strain>
    </source>
</reference>
<sequence>MVCAKLRAAATREWKVRILRMPKRSIASINAPGAMPVSAMPGSVRPSRLTATKTR</sequence>
<evidence type="ECO:0000313" key="2">
    <source>
        <dbReference type="Proteomes" id="UP000198362"/>
    </source>
</evidence>
<name>A0A239PF46_9ACTN</name>
<dbReference type="Proteomes" id="UP000198362">
    <property type="component" value="Unassembled WGS sequence"/>
</dbReference>
<proteinExistence type="predicted"/>
<keyword evidence="2" id="KW-1185">Reference proteome</keyword>
<accession>A0A239PF46</accession>
<dbReference type="EMBL" id="FZPH01000025">
    <property type="protein sequence ID" value="SNT65660.1"/>
    <property type="molecule type" value="Genomic_DNA"/>
</dbReference>
<dbReference type="AlphaFoldDB" id="A0A239PF46"/>
<evidence type="ECO:0000313" key="1">
    <source>
        <dbReference type="EMBL" id="SNT65660.1"/>
    </source>
</evidence>
<protein>
    <submittedName>
        <fullName evidence="1">Uncharacterized protein</fullName>
    </submittedName>
</protein>
<organism evidence="1 2">
    <name type="scientific">Asanoa hainanensis</name>
    <dbReference type="NCBI Taxonomy" id="560556"/>
    <lineage>
        <taxon>Bacteria</taxon>
        <taxon>Bacillati</taxon>
        <taxon>Actinomycetota</taxon>
        <taxon>Actinomycetes</taxon>
        <taxon>Micromonosporales</taxon>
        <taxon>Micromonosporaceae</taxon>
        <taxon>Asanoa</taxon>
    </lineage>
</organism>